<name>A0A9W6Y6U5_9STRA</name>
<keyword evidence="1" id="KW-0812">Transmembrane</keyword>
<comment type="caution">
    <text evidence="2">The sequence shown here is derived from an EMBL/GenBank/DDBJ whole genome shotgun (WGS) entry which is preliminary data.</text>
</comment>
<accession>A0A9W6Y6U5</accession>
<proteinExistence type="predicted"/>
<gene>
    <name evidence="2" type="ORF">Pfra01_002315600</name>
</gene>
<evidence type="ECO:0000256" key="1">
    <source>
        <dbReference type="SAM" id="Phobius"/>
    </source>
</evidence>
<keyword evidence="1" id="KW-1133">Transmembrane helix</keyword>
<keyword evidence="3" id="KW-1185">Reference proteome</keyword>
<dbReference type="Proteomes" id="UP001165121">
    <property type="component" value="Unassembled WGS sequence"/>
</dbReference>
<dbReference type="AlphaFoldDB" id="A0A9W6Y6U5"/>
<keyword evidence="1" id="KW-0472">Membrane</keyword>
<evidence type="ECO:0000313" key="2">
    <source>
        <dbReference type="EMBL" id="GMF55146.1"/>
    </source>
</evidence>
<reference evidence="2" key="1">
    <citation type="submission" date="2023-04" db="EMBL/GenBank/DDBJ databases">
        <title>Phytophthora fragariaefolia NBRC 109709.</title>
        <authorList>
            <person name="Ichikawa N."/>
            <person name="Sato H."/>
            <person name="Tonouchi N."/>
        </authorList>
    </citation>
    <scope>NUCLEOTIDE SEQUENCE</scope>
    <source>
        <strain evidence="2">NBRC 109709</strain>
    </source>
</reference>
<evidence type="ECO:0000313" key="3">
    <source>
        <dbReference type="Proteomes" id="UP001165121"/>
    </source>
</evidence>
<dbReference type="EMBL" id="BSXT01003663">
    <property type="protein sequence ID" value="GMF55146.1"/>
    <property type="molecule type" value="Genomic_DNA"/>
</dbReference>
<organism evidence="2 3">
    <name type="scientific">Phytophthora fragariaefolia</name>
    <dbReference type="NCBI Taxonomy" id="1490495"/>
    <lineage>
        <taxon>Eukaryota</taxon>
        <taxon>Sar</taxon>
        <taxon>Stramenopiles</taxon>
        <taxon>Oomycota</taxon>
        <taxon>Peronosporomycetes</taxon>
        <taxon>Peronosporales</taxon>
        <taxon>Peronosporaceae</taxon>
        <taxon>Phytophthora</taxon>
    </lineage>
</organism>
<feature type="transmembrane region" description="Helical" evidence="1">
    <location>
        <begin position="69"/>
        <end position="87"/>
    </location>
</feature>
<protein>
    <submittedName>
        <fullName evidence="2">Unnamed protein product</fullName>
    </submittedName>
</protein>
<sequence>MPTRIVKLCCAAVLQSTIRGCNCGGGYNLAPAPDLLCDDKVNNVYGFALRVILATILVSFELIEEGKRWIGRVVLYVVLHLGGYIFAPDGISG</sequence>